<evidence type="ECO:0000313" key="3">
    <source>
        <dbReference type="EMBL" id="OTG14852.1"/>
    </source>
</evidence>
<dbReference type="Gramene" id="mRNA:HanXRQr2_Chr09g0385621">
    <property type="protein sequence ID" value="mRNA:HanXRQr2_Chr09g0385621"/>
    <property type="gene ID" value="HanXRQr2_Chr09g0385621"/>
</dbReference>
<evidence type="ECO:0000313" key="4">
    <source>
        <dbReference type="Proteomes" id="UP000215914"/>
    </source>
</evidence>
<gene>
    <name evidence="3" type="ORF">HannXRQ_Chr09g0253991</name>
    <name evidence="2" type="ORF">HanXRQr2_Chr09g0385621</name>
</gene>
<dbReference type="OMA" id="WRLMTTI"/>
<organism evidence="3 4">
    <name type="scientific">Helianthus annuus</name>
    <name type="common">Common sunflower</name>
    <dbReference type="NCBI Taxonomy" id="4232"/>
    <lineage>
        <taxon>Eukaryota</taxon>
        <taxon>Viridiplantae</taxon>
        <taxon>Streptophyta</taxon>
        <taxon>Embryophyta</taxon>
        <taxon>Tracheophyta</taxon>
        <taxon>Spermatophyta</taxon>
        <taxon>Magnoliopsida</taxon>
        <taxon>eudicotyledons</taxon>
        <taxon>Gunneridae</taxon>
        <taxon>Pentapetalae</taxon>
        <taxon>asterids</taxon>
        <taxon>campanulids</taxon>
        <taxon>Asterales</taxon>
        <taxon>Asteraceae</taxon>
        <taxon>Asteroideae</taxon>
        <taxon>Heliantheae alliance</taxon>
        <taxon>Heliantheae</taxon>
        <taxon>Helianthus</taxon>
    </lineage>
</organism>
<reference evidence="2 4" key="1">
    <citation type="journal article" date="2017" name="Nature">
        <title>The sunflower genome provides insights into oil metabolism, flowering and Asterid evolution.</title>
        <authorList>
            <person name="Badouin H."/>
            <person name="Gouzy J."/>
            <person name="Grassa C.J."/>
            <person name="Murat F."/>
            <person name="Staton S.E."/>
            <person name="Cottret L."/>
            <person name="Lelandais-Briere C."/>
            <person name="Owens G.L."/>
            <person name="Carrere S."/>
            <person name="Mayjonade B."/>
            <person name="Legrand L."/>
            <person name="Gill N."/>
            <person name="Kane N.C."/>
            <person name="Bowers J.E."/>
            <person name="Hubner S."/>
            <person name="Bellec A."/>
            <person name="Berard A."/>
            <person name="Berges H."/>
            <person name="Blanchet N."/>
            <person name="Boniface M.C."/>
            <person name="Brunel D."/>
            <person name="Catrice O."/>
            <person name="Chaidir N."/>
            <person name="Claudel C."/>
            <person name="Donnadieu C."/>
            <person name="Faraut T."/>
            <person name="Fievet G."/>
            <person name="Helmstetter N."/>
            <person name="King M."/>
            <person name="Knapp S.J."/>
            <person name="Lai Z."/>
            <person name="Le Paslier M.C."/>
            <person name="Lippi Y."/>
            <person name="Lorenzon L."/>
            <person name="Mandel J.R."/>
            <person name="Marage G."/>
            <person name="Marchand G."/>
            <person name="Marquand E."/>
            <person name="Bret-Mestries E."/>
            <person name="Morien E."/>
            <person name="Nambeesan S."/>
            <person name="Nguyen T."/>
            <person name="Pegot-Espagnet P."/>
            <person name="Pouilly N."/>
            <person name="Raftis F."/>
            <person name="Sallet E."/>
            <person name="Schiex T."/>
            <person name="Thomas J."/>
            <person name="Vandecasteele C."/>
            <person name="Vares D."/>
            <person name="Vear F."/>
            <person name="Vautrin S."/>
            <person name="Crespi M."/>
            <person name="Mangin B."/>
            <person name="Burke J.M."/>
            <person name="Salse J."/>
            <person name="Munos S."/>
            <person name="Vincourt P."/>
            <person name="Rieseberg L.H."/>
            <person name="Langlade N.B."/>
        </authorList>
    </citation>
    <scope>NUCLEOTIDE SEQUENCE [LARGE SCALE GENOMIC DNA]</scope>
    <source>
        <strain evidence="4">cv. SF193</strain>
        <tissue evidence="2">Leaves</tissue>
    </source>
</reference>
<accession>A0A251TW97</accession>
<keyword evidence="4" id="KW-1185">Reference proteome</keyword>
<dbReference type="AlphaFoldDB" id="A0A251TW97"/>
<feature type="compositionally biased region" description="Basic and acidic residues" evidence="1">
    <location>
        <begin position="50"/>
        <end position="76"/>
    </location>
</feature>
<dbReference type="EMBL" id="MNCJ02000324">
    <property type="protein sequence ID" value="KAF5790645.1"/>
    <property type="molecule type" value="Genomic_DNA"/>
</dbReference>
<reference evidence="2" key="3">
    <citation type="submission" date="2020-06" db="EMBL/GenBank/DDBJ databases">
        <title>Helianthus annuus Genome sequencing and assembly Release 2.</title>
        <authorList>
            <person name="Gouzy J."/>
            <person name="Langlade N."/>
            <person name="Munos S."/>
        </authorList>
    </citation>
    <scope>NUCLEOTIDE SEQUENCE</scope>
    <source>
        <tissue evidence="2">Leaves</tissue>
    </source>
</reference>
<dbReference type="EMBL" id="CM007898">
    <property type="protein sequence ID" value="OTG14852.1"/>
    <property type="molecule type" value="Genomic_DNA"/>
</dbReference>
<evidence type="ECO:0000313" key="2">
    <source>
        <dbReference type="EMBL" id="KAF5790645.1"/>
    </source>
</evidence>
<reference evidence="3" key="2">
    <citation type="submission" date="2017-02" db="EMBL/GenBank/DDBJ databases">
        <title>Sunflower complete genome.</title>
        <authorList>
            <person name="Langlade N."/>
            <person name="Munos S."/>
        </authorList>
    </citation>
    <scope>NUCLEOTIDE SEQUENCE [LARGE SCALE GENOMIC DNA]</scope>
    <source>
        <tissue evidence="3">Leaves</tissue>
    </source>
</reference>
<dbReference type="InParanoid" id="A0A251TW97"/>
<proteinExistence type="predicted"/>
<name>A0A251TW97_HELAN</name>
<evidence type="ECO:0000256" key="1">
    <source>
        <dbReference type="SAM" id="MobiDB-lite"/>
    </source>
</evidence>
<feature type="region of interest" description="Disordered" evidence="1">
    <location>
        <begin position="50"/>
        <end position="86"/>
    </location>
</feature>
<sequence>MIIKITPRNLSHVRWSRLFAGKTPNRAAVHGVKQPPTYTLDDRERIEAEIDKNKEEQGKIRKEVEEKVDSELKKTDNQSPESLTSS</sequence>
<dbReference type="Proteomes" id="UP000215914">
    <property type="component" value="Chromosome 9"/>
</dbReference>
<protein>
    <submittedName>
        <fullName evidence="3">Uncharacterized protein</fullName>
    </submittedName>
</protein>
<feature type="compositionally biased region" description="Polar residues" evidence="1">
    <location>
        <begin position="77"/>
        <end position="86"/>
    </location>
</feature>